<evidence type="ECO:0000256" key="3">
    <source>
        <dbReference type="ARBA" id="ARBA00022989"/>
    </source>
</evidence>
<evidence type="ECO:0000256" key="5">
    <source>
        <dbReference type="SAM" id="Phobius"/>
    </source>
</evidence>
<accession>E9E7P1</accession>
<dbReference type="GO" id="GO:0016020">
    <property type="term" value="C:membrane"/>
    <property type="evidence" value="ECO:0007669"/>
    <property type="project" value="UniProtKB-SubCell"/>
</dbReference>
<dbReference type="AlphaFoldDB" id="E9E7P1"/>
<keyword evidence="3 5" id="KW-1133">Transmembrane helix</keyword>
<reference evidence="6 7" key="1">
    <citation type="journal article" date="2011" name="PLoS Genet.">
        <title>Genome sequencing and comparative transcriptomics of the model entomopathogenic fungi Metarhizium anisopliae and M. acridum.</title>
        <authorList>
            <person name="Gao Q."/>
            <person name="Jin K."/>
            <person name="Ying S.H."/>
            <person name="Zhang Y."/>
            <person name="Xiao G."/>
            <person name="Shang Y."/>
            <person name="Duan Z."/>
            <person name="Hu X."/>
            <person name="Xie X.Q."/>
            <person name="Zhou G."/>
            <person name="Peng G."/>
            <person name="Luo Z."/>
            <person name="Huang W."/>
            <person name="Wang B."/>
            <person name="Fang W."/>
            <person name="Wang S."/>
            <person name="Zhong Y."/>
            <person name="Ma L.J."/>
            <person name="St Leger R.J."/>
            <person name="Zhao G.P."/>
            <person name="Pei Y."/>
            <person name="Feng M.G."/>
            <person name="Xia Y."/>
            <person name="Wang C."/>
        </authorList>
    </citation>
    <scope>NUCLEOTIDE SEQUENCE [LARGE SCALE GENOMIC DNA]</scope>
    <source>
        <strain evidence="6 7">CQMa 102</strain>
    </source>
</reference>
<keyword evidence="2 5" id="KW-0812">Transmembrane</keyword>
<dbReference type="InParanoid" id="E9E7P1"/>
<dbReference type="EMBL" id="GL698517">
    <property type="protein sequence ID" value="EFY88025.1"/>
    <property type="molecule type" value="Genomic_DNA"/>
</dbReference>
<dbReference type="OrthoDB" id="194139at2759"/>
<dbReference type="HOGENOM" id="CLU_1019698_0_0_1"/>
<organism evidence="7">
    <name type="scientific">Metarhizium acridum (strain CQMa 102)</name>
    <dbReference type="NCBI Taxonomy" id="655827"/>
    <lineage>
        <taxon>Eukaryota</taxon>
        <taxon>Fungi</taxon>
        <taxon>Dikarya</taxon>
        <taxon>Ascomycota</taxon>
        <taxon>Pezizomycotina</taxon>
        <taxon>Sordariomycetes</taxon>
        <taxon>Hypocreomycetidae</taxon>
        <taxon>Hypocreales</taxon>
        <taxon>Clavicipitaceae</taxon>
        <taxon>Metarhizium</taxon>
    </lineage>
</organism>
<evidence type="ECO:0000313" key="7">
    <source>
        <dbReference type="Proteomes" id="UP000002499"/>
    </source>
</evidence>
<sequence>METDYAPSVRDDTYTDDEAAPLVAICNSDSSPKYNRATVLLLCGLLTVVADFGGSLTAAPEVRLLEMTVCRAFYALRDPSVIGPPPLGYVDESLCKVADIQVSLAYLRAWKRCLDSIPGYFYDVFSPESIWFGSLFLALGGGSRMLTAVLNSVIVDVCAEEKRFAVPFPCQLSTSTKHFPSSVVFYIFGAAIHITDIVALPLGSWFLSQDLWLPFKFCSPLMLLSFAIILLLPETMSLPQNPPLVNISRQDRERTHEVSNMIRVLAISLTIFY</sequence>
<dbReference type="eggNOG" id="ENOG502RVBU">
    <property type="taxonomic scope" value="Eukaryota"/>
</dbReference>
<evidence type="ECO:0000256" key="1">
    <source>
        <dbReference type="ARBA" id="ARBA00004141"/>
    </source>
</evidence>
<name>E9E7P1_METAQ</name>
<keyword evidence="4 5" id="KW-0472">Membrane</keyword>
<protein>
    <submittedName>
        <fullName evidence="6">MFS transporter, putative</fullName>
    </submittedName>
</protein>
<evidence type="ECO:0000256" key="2">
    <source>
        <dbReference type="ARBA" id="ARBA00022692"/>
    </source>
</evidence>
<feature type="transmembrane region" description="Helical" evidence="5">
    <location>
        <begin position="183"/>
        <end position="207"/>
    </location>
</feature>
<keyword evidence="7" id="KW-1185">Reference proteome</keyword>
<proteinExistence type="predicted"/>
<dbReference type="Proteomes" id="UP000002499">
    <property type="component" value="Unassembled WGS sequence"/>
</dbReference>
<comment type="subcellular location">
    <subcellularLocation>
        <location evidence="1">Membrane</location>
        <topology evidence="1">Multi-pass membrane protein</topology>
    </subcellularLocation>
</comment>
<gene>
    <name evidence="6" type="ORF">MAC_05889</name>
</gene>
<feature type="transmembrane region" description="Helical" evidence="5">
    <location>
        <begin position="213"/>
        <end position="232"/>
    </location>
</feature>
<evidence type="ECO:0000256" key="4">
    <source>
        <dbReference type="ARBA" id="ARBA00023136"/>
    </source>
</evidence>
<dbReference type="PANTHER" id="PTHR23507:SF1">
    <property type="entry name" value="FI18259P1-RELATED"/>
    <property type="match status" value="1"/>
</dbReference>
<evidence type="ECO:0000313" key="6">
    <source>
        <dbReference type="EMBL" id="EFY88025.1"/>
    </source>
</evidence>
<dbReference type="GO" id="GO:0022857">
    <property type="term" value="F:transmembrane transporter activity"/>
    <property type="evidence" value="ECO:0007669"/>
    <property type="project" value="TreeGrafter"/>
</dbReference>
<dbReference type="PANTHER" id="PTHR23507">
    <property type="entry name" value="ZGC:174356"/>
    <property type="match status" value="1"/>
</dbReference>
<dbReference type="OMA" id="ETIICHK"/>